<evidence type="ECO:0000313" key="10">
    <source>
        <dbReference type="Proteomes" id="UP000250275"/>
    </source>
</evidence>
<dbReference type="EMBL" id="KQ761039">
    <property type="protein sequence ID" value="OAD58382.1"/>
    <property type="molecule type" value="Genomic_DNA"/>
</dbReference>
<evidence type="ECO:0000256" key="2">
    <source>
        <dbReference type="ARBA" id="ARBA00009360"/>
    </source>
</evidence>
<dbReference type="InterPro" id="IPR019192">
    <property type="entry name" value="Ribosomal_mL40"/>
</dbReference>
<keyword evidence="4 9" id="KW-0689">Ribosomal protein</keyword>
<keyword evidence="5" id="KW-0496">Mitochondrion</keyword>
<name>A0A310SS69_9HYME</name>
<gene>
    <name evidence="9" type="ORF">WN48_11345</name>
</gene>
<dbReference type="GO" id="GO:0005762">
    <property type="term" value="C:mitochondrial large ribosomal subunit"/>
    <property type="evidence" value="ECO:0007669"/>
    <property type="project" value="InterPro"/>
</dbReference>
<evidence type="ECO:0000256" key="6">
    <source>
        <dbReference type="ARBA" id="ARBA00023274"/>
    </source>
</evidence>
<comment type="subcellular location">
    <subcellularLocation>
        <location evidence="1">Mitochondrion</location>
    </subcellularLocation>
</comment>
<keyword evidence="10" id="KW-1185">Reference proteome</keyword>
<evidence type="ECO:0000256" key="5">
    <source>
        <dbReference type="ARBA" id="ARBA00023128"/>
    </source>
</evidence>
<dbReference type="InterPro" id="IPR039145">
    <property type="entry name" value="Ribosomal_mL40_metazoa/plant"/>
</dbReference>
<keyword evidence="3" id="KW-0809">Transit peptide</keyword>
<evidence type="ECO:0000256" key="3">
    <source>
        <dbReference type="ARBA" id="ARBA00022946"/>
    </source>
</evidence>
<protein>
    <recommendedName>
        <fullName evidence="7">Large ribosomal subunit protein mL40</fullName>
    </recommendedName>
    <alternativeName>
        <fullName evidence="8">39S ribosomal protein L40, mitochondrial</fullName>
    </alternativeName>
</protein>
<dbReference type="Pfam" id="PF09812">
    <property type="entry name" value="MRP-L28"/>
    <property type="match status" value="1"/>
</dbReference>
<sequence length="203" mass="23718">MIGILNLANATFRSSSCLVSNSRNFSIFTNPLCFRATQVLLAEPMKKKKKLDPAIIRARDERKKKRIEKRIRSLQKFTDHMKPIYEIDVLPELLKNDERIGHLTTSLSDEEVERRRLLQREWSLYKQDQWLKDLRVIKSIITSQEIALKELKAVSKQLYKEAVEFDHLYIPYSVTGPVDTPSIQNYDSPDGEYIETTVKYIGE</sequence>
<evidence type="ECO:0000256" key="4">
    <source>
        <dbReference type="ARBA" id="ARBA00022980"/>
    </source>
</evidence>
<reference evidence="9 10" key="1">
    <citation type="submission" date="2015-07" db="EMBL/GenBank/DDBJ databases">
        <title>The genome of Eufriesea mexicana.</title>
        <authorList>
            <person name="Pan H."/>
            <person name="Kapheim K."/>
        </authorList>
    </citation>
    <scope>NUCLEOTIDE SEQUENCE [LARGE SCALE GENOMIC DNA]</scope>
    <source>
        <strain evidence="9">0111107269</strain>
        <tissue evidence="9">Whole body</tissue>
    </source>
</reference>
<keyword evidence="6" id="KW-0687">Ribonucleoprotein</keyword>
<evidence type="ECO:0000256" key="1">
    <source>
        <dbReference type="ARBA" id="ARBA00004173"/>
    </source>
</evidence>
<evidence type="ECO:0000256" key="8">
    <source>
        <dbReference type="ARBA" id="ARBA00083752"/>
    </source>
</evidence>
<accession>A0A310SS69</accession>
<dbReference type="PANTHER" id="PTHR13359:SF2">
    <property type="entry name" value="LARGE RIBOSOMAL SUBUNIT PROTEIN ML40"/>
    <property type="match status" value="1"/>
</dbReference>
<dbReference type="AlphaFoldDB" id="A0A310SS69"/>
<organism evidence="9 10">
    <name type="scientific">Eufriesea mexicana</name>
    <dbReference type="NCBI Taxonomy" id="516756"/>
    <lineage>
        <taxon>Eukaryota</taxon>
        <taxon>Metazoa</taxon>
        <taxon>Ecdysozoa</taxon>
        <taxon>Arthropoda</taxon>
        <taxon>Hexapoda</taxon>
        <taxon>Insecta</taxon>
        <taxon>Pterygota</taxon>
        <taxon>Neoptera</taxon>
        <taxon>Endopterygota</taxon>
        <taxon>Hymenoptera</taxon>
        <taxon>Apocrita</taxon>
        <taxon>Aculeata</taxon>
        <taxon>Apoidea</taxon>
        <taxon>Anthophila</taxon>
        <taxon>Apidae</taxon>
        <taxon>Eufriesea</taxon>
    </lineage>
</organism>
<dbReference type="FunFam" id="6.10.250.3440:FF:000001">
    <property type="entry name" value="Mitochondrial ribosomal protein L40"/>
    <property type="match status" value="1"/>
</dbReference>
<dbReference type="OrthoDB" id="5977625at2759"/>
<evidence type="ECO:0000313" key="9">
    <source>
        <dbReference type="EMBL" id="OAD58382.1"/>
    </source>
</evidence>
<dbReference type="Proteomes" id="UP000250275">
    <property type="component" value="Unassembled WGS sequence"/>
</dbReference>
<evidence type="ECO:0000256" key="7">
    <source>
        <dbReference type="ARBA" id="ARBA00035192"/>
    </source>
</evidence>
<dbReference type="PANTHER" id="PTHR13359">
    <property type="entry name" value="39S RIBOSOMAL PROTEIN L40, MITOCHONDRIAL"/>
    <property type="match status" value="1"/>
</dbReference>
<comment type="similarity">
    <text evidence="2">Belongs to the mitochondrion-specific ribosomal protein mL40 family.</text>
</comment>
<dbReference type="Gene3D" id="6.10.250.3440">
    <property type="match status" value="1"/>
</dbReference>
<proteinExistence type="inferred from homology"/>